<feature type="coiled-coil region" evidence="1">
    <location>
        <begin position="44"/>
        <end position="71"/>
    </location>
</feature>
<evidence type="ECO:0000313" key="3">
    <source>
        <dbReference type="Proteomes" id="UP000657918"/>
    </source>
</evidence>
<dbReference type="AlphaFoldDB" id="A0A835JFY6"/>
<comment type="caution">
    <text evidence="2">The sequence shown here is derived from an EMBL/GenBank/DDBJ whole genome shotgun (WGS) entry which is preliminary data.</text>
</comment>
<dbReference type="EMBL" id="JADGMS010000014">
    <property type="protein sequence ID" value="KAF9668696.1"/>
    <property type="molecule type" value="Genomic_DNA"/>
</dbReference>
<organism evidence="2 3">
    <name type="scientific">Salix dunnii</name>
    <dbReference type="NCBI Taxonomy" id="1413687"/>
    <lineage>
        <taxon>Eukaryota</taxon>
        <taxon>Viridiplantae</taxon>
        <taxon>Streptophyta</taxon>
        <taxon>Embryophyta</taxon>
        <taxon>Tracheophyta</taxon>
        <taxon>Spermatophyta</taxon>
        <taxon>Magnoliopsida</taxon>
        <taxon>eudicotyledons</taxon>
        <taxon>Gunneridae</taxon>
        <taxon>Pentapetalae</taxon>
        <taxon>rosids</taxon>
        <taxon>fabids</taxon>
        <taxon>Malpighiales</taxon>
        <taxon>Salicaceae</taxon>
        <taxon>Saliceae</taxon>
        <taxon>Salix</taxon>
    </lineage>
</organism>
<keyword evidence="1" id="KW-0175">Coiled coil</keyword>
<accession>A0A835JFY6</accession>
<protein>
    <submittedName>
        <fullName evidence="2">Uncharacterized protein</fullName>
    </submittedName>
</protein>
<evidence type="ECO:0000256" key="1">
    <source>
        <dbReference type="SAM" id="Coils"/>
    </source>
</evidence>
<keyword evidence="3" id="KW-1185">Reference proteome</keyword>
<dbReference type="Proteomes" id="UP000657918">
    <property type="component" value="Unassembled WGS sequence"/>
</dbReference>
<name>A0A835JFY6_9ROSI</name>
<reference evidence="2 3" key="1">
    <citation type="submission" date="2020-10" db="EMBL/GenBank/DDBJ databases">
        <title>Plant Genome Project.</title>
        <authorList>
            <person name="Zhang R.-G."/>
        </authorList>
    </citation>
    <scope>NUCLEOTIDE SEQUENCE [LARGE SCALE GENOMIC DNA]</scope>
    <source>
        <strain evidence="2">FAFU-HL-1</strain>
        <tissue evidence="2">Leaf</tissue>
    </source>
</reference>
<gene>
    <name evidence="2" type="ORF">SADUNF_Sadunf14G0030400</name>
</gene>
<evidence type="ECO:0000313" key="2">
    <source>
        <dbReference type="EMBL" id="KAF9668696.1"/>
    </source>
</evidence>
<sequence>MRPKQTICGGAIIPPNSMEALSELVEDGMFNRHSNTLESYPVEINQHRQKIKDVERQLEEMKTDFARSKKNHAFFIGKLDQKDMELSTGALSLLQEIVERQSTMINMLQQKNNNEQFDSSYDNKIFNVNDCSNSDA</sequence>
<proteinExistence type="predicted"/>
<dbReference type="OrthoDB" id="856275at2759"/>